<protein>
    <submittedName>
        <fullName evidence="1">Uncharacterized protein</fullName>
    </submittedName>
</protein>
<reference evidence="1 2" key="1">
    <citation type="submission" date="2015-12" db="EMBL/GenBank/DDBJ databases">
        <title>Draft genome sequence of Moniliophthora roreri, the causal agent of frosty pod rot of cacao.</title>
        <authorList>
            <person name="Aime M.C."/>
            <person name="Diaz-Valderrama J.R."/>
            <person name="Kijpornyongpan T."/>
            <person name="Phillips-Mora W."/>
        </authorList>
    </citation>
    <scope>NUCLEOTIDE SEQUENCE [LARGE SCALE GENOMIC DNA]</scope>
    <source>
        <strain evidence="1 2">MCA 2952</strain>
    </source>
</reference>
<name>A0A0W0G517_MONRR</name>
<organism evidence="1 2">
    <name type="scientific">Moniliophthora roreri</name>
    <name type="common">Frosty pod rot fungus</name>
    <name type="synonym">Monilia roreri</name>
    <dbReference type="NCBI Taxonomy" id="221103"/>
    <lineage>
        <taxon>Eukaryota</taxon>
        <taxon>Fungi</taxon>
        <taxon>Dikarya</taxon>
        <taxon>Basidiomycota</taxon>
        <taxon>Agaricomycotina</taxon>
        <taxon>Agaricomycetes</taxon>
        <taxon>Agaricomycetidae</taxon>
        <taxon>Agaricales</taxon>
        <taxon>Marasmiineae</taxon>
        <taxon>Marasmiaceae</taxon>
        <taxon>Moniliophthora</taxon>
    </lineage>
</organism>
<evidence type="ECO:0000313" key="1">
    <source>
        <dbReference type="EMBL" id="KTB43655.1"/>
    </source>
</evidence>
<dbReference type="EMBL" id="LATX01001122">
    <property type="protein sequence ID" value="KTB43655.1"/>
    <property type="molecule type" value="Genomic_DNA"/>
</dbReference>
<evidence type="ECO:0000313" key="2">
    <source>
        <dbReference type="Proteomes" id="UP000054988"/>
    </source>
</evidence>
<proteinExistence type="predicted"/>
<dbReference type="AlphaFoldDB" id="A0A0W0G517"/>
<comment type="caution">
    <text evidence="1">The sequence shown here is derived from an EMBL/GenBank/DDBJ whole genome shotgun (WGS) entry which is preliminary data.</text>
</comment>
<sequence length="138" mass="15193">MTFNANNLDGQPHSVFEKAGLCTIEGARYLEDERCQDERPRLKLTSLLSPPGQGLDTLMPLRCRDSENANTPARFCVQESTIVRAAREDGSPLGKLREMEVNADLLVVVDAQAVKSELVHGRYEDVLALKSLPRSALG</sequence>
<accession>A0A0W0G517</accession>
<dbReference type="Proteomes" id="UP000054988">
    <property type="component" value="Unassembled WGS sequence"/>
</dbReference>
<gene>
    <name evidence="1" type="ORF">WG66_3763</name>
</gene>